<dbReference type="InterPro" id="IPR022137">
    <property type="entry name" value="Znf_prot_DUF3669"/>
</dbReference>
<dbReference type="PANTHER" id="PTHR40780">
    <property type="entry name" value="DUF3669 DOMAIN-CONTAINING PROTEIN"/>
    <property type="match status" value="1"/>
</dbReference>
<sequence length="297" mass="33472">MSGIWPECPRSAGTVNVEDEPTGLVRVGAGSFATVCAHRGGPLVFKIVHFEEQAQELKAEYTAHNALFTSYPQKFTFAVPRPLGFYGITNQDYLELSTNIHFHLSGQYFESVGVPRSAYAMDRVHTLPADIGNVIRVQFYSRITEARSAPYSSLCRLYLSKVLKPSMFLRFESRLMPLNDVARGMGEVLGHIHWRLGYDARDIEFVMGGDGYHGVTFQVIDFNQMRRLEGTGVEVVEMLVSSFFANDPYYPRPRPSDTLYQAFRTGYIAQCALGQTSVPKEFLEAIEVEQAKRDARE</sequence>
<protein>
    <recommendedName>
        <fullName evidence="1">DUF3669 domain-containing protein</fullName>
    </recommendedName>
</protein>
<proteinExistence type="predicted"/>
<feature type="domain" description="DUF3669" evidence="1">
    <location>
        <begin position="219"/>
        <end position="269"/>
    </location>
</feature>
<dbReference type="RefSeq" id="XP_007395387.1">
    <property type="nucleotide sequence ID" value="XM_007395325.1"/>
</dbReference>
<dbReference type="Pfam" id="PF12417">
    <property type="entry name" value="DUF3669"/>
    <property type="match status" value="1"/>
</dbReference>
<evidence type="ECO:0000313" key="3">
    <source>
        <dbReference type="Proteomes" id="UP000008370"/>
    </source>
</evidence>
<evidence type="ECO:0000259" key="1">
    <source>
        <dbReference type="Pfam" id="PF12417"/>
    </source>
</evidence>
<dbReference type="EMBL" id="JH930472">
    <property type="protein sequence ID" value="EKM55040.1"/>
    <property type="molecule type" value="Genomic_DNA"/>
</dbReference>
<keyword evidence="3" id="KW-1185">Reference proteome</keyword>
<dbReference type="AlphaFoldDB" id="K5W791"/>
<reference evidence="2 3" key="1">
    <citation type="journal article" date="2012" name="BMC Genomics">
        <title>Comparative genomics of the white-rot fungi, Phanerochaete carnosa and P. chrysosporium, to elucidate the genetic basis of the distinct wood types they colonize.</title>
        <authorList>
            <person name="Suzuki H."/>
            <person name="MacDonald J."/>
            <person name="Syed K."/>
            <person name="Salamov A."/>
            <person name="Hori C."/>
            <person name="Aerts A."/>
            <person name="Henrissat B."/>
            <person name="Wiebenga A."/>
            <person name="vanKuyk P.A."/>
            <person name="Barry K."/>
            <person name="Lindquist E."/>
            <person name="LaButti K."/>
            <person name="Lapidus A."/>
            <person name="Lucas S."/>
            <person name="Coutinho P."/>
            <person name="Gong Y."/>
            <person name="Samejima M."/>
            <person name="Mahadevan R."/>
            <person name="Abou-Zaid M."/>
            <person name="de Vries R.P."/>
            <person name="Igarashi K."/>
            <person name="Yadav J.S."/>
            <person name="Grigoriev I.V."/>
            <person name="Master E.R."/>
        </authorList>
    </citation>
    <scope>NUCLEOTIDE SEQUENCE [LARGE SCALE GENOMIC DNA]</scope>
    <source>
        <strain evidence="2 3">HHB-10118-sp</strain>
    </source>
</reference>
<dbReference type="KEGG" id="pco:PHACADRAFT_208569"/>
<dbReference type="HOGENOM" id="CLU_075591_0_0_1"/>
<dbReference type="STRING" id="650164.K5W791"/>
<organism evidence="2 3">
    <name type="scientific">Phanerochaete carnosa (strain HHB-10118-sp)</name>
    <name type="common">White-rot fungus</name>
    <name type="synonym">Peniophora carnosa</name>
    <dbReference type="NCBI Taxonomy" id="650164"/>
    <lineage>
        <taxon>Eukaryota</taxon>
        <taxon>Fungi</taxon>
        <taxon>Dikarya</taxon>
        <taxon>Basidiomycota</taxon>
        <taxon>Agaricomycotina</taxon>
        <taxon>Agaricomycetes</taxon>
        <taxon>Polyporales</taxon>
        <taxon>Phanerochaetaceae</taxon>
        <taxon>Phanerochaete</taxon>
    </lineage>
</organism>
<accession>K5W791</accession>
<evidence type="ECO:0000313" key="2">
    <source>
        <dbReference type="EMBL" id="EKM55040.1"/>
    </source>
</evidence>
<gene>
    <name evidence="2" type="ORF">PHACADRAFT_208569</name>
</gene>
<dbReference type="GeneID" id="18912769"/>
<dbReference type="InParanoid" id="K5W791"/>
<dbReference type="Proteomes" id="UP000008370">
    <property type="component" value="Unassembled WGS sequence"/>
</dbReference>
<dbReference type="PANTHER" id="PTHR40780:SF2">
    <property type="entry name" value="DUF3669 DOMAIN-CONTAINING PROTEIN"/>
    <property type="match status" value="1"/>
</dbReference>
<dbReference type="OrthoDB" id="2993351at2759"/>
<name>K5W791_PHACS</name>